<proteinExistence type="predicted"/>
<reference evidence="2 3" key="1">
    <citation type="submission" date="2017-08" db="EMBL/GenBank/DDBJ databases">
        <title>Infants hospitalized years apart are colonized by the same room-sourced microbial strains.</title>
        <authorList>
            <person name="Brooks B."/>
            <person name="Olm M.R."/>
            <person name="Firek B.A."/>
            <person name="Baker R."/>
            <person name="Thomas B.C."/>
            <person name="Morowitz M.J."/>
            <person name="Banfield J.F."/>
        </authorList>
    </citation>
    <scope>NUCLEOTIDE SEQUENCE [LARGE SCALE GENOMIC DNA]</scope>
    <source>
        <strain evidence="2">S2_003_000_R2_14</strain>
    </source>
</reference>
<evidence type="ECO:0000256" key="1">
    <source>
        <dbReference type="SAM" id="MobiDB-lite"/>
    </source>
</evidence>
<sequence length="443" mass="47806">MVTVAACSRPSEGPQLSTTVIGHCAYTGPNSRLSECKDYLGAWKSADAEKDCTKDLRGTYEGGTTCTPVESETLGACLFGSKPEQNRTWIVSTDTNKCNGARTGCEVFGGGYWDPSPVCGGVNTEIVVLEGMWTRPNRVCTDDGDGGQRCVWNSIHGATLEGRSFRDDAKCDDSRSGRPYYPKDPDARYAMPDPRRSDPAYLAEEAWVRSQINATSCVCCHSSAAPNGEASIFDIDREGSIANQLTDRGIGHGSSLVNSIPLGAFPAAVNNGFIKSDWEHPDYSVFLSTDPLRMKAFWMKEAEHRGLTAESFVGVPDGFGPLSEQLYYKPEACTGNEGISADGLITWGNGRARYVYVMEATAKSPTVFPNLDLPADTLWKLDVPPEAAPLSSGTVRYGQVPEGMTQAWPVAGAPAALTSGKQYYLYVAADQMLYITRCLVTAP</sequence>
<name>A0A2W5TTK1_9BACT</name>
<dbReference type="EMBL" id="QFQP01000003">
    <property type="protein sequence ID" value="PZR16603.1"/>
    <property type="molecule type" value="Genomic_DNA"/>
</dbReference>
<evidence type="ECO:0000313" key="3">
    <source>
        <dbReference type="Proteomes" id="UP000249061"/>
    </source>
</evidence>
<protein>
    <submittedName>
        <fullName evidence="2">Uncharacterized protein</fullName>
    </submittedName>
</protein>
<accession>A0A2W5TTK1</accession>
<dbReference type="Proteomes" id="UP000249061">
    <property type="component" value="Unassembled WGS sequence"/>
</dbReference>
<evidence type="ECO:0000313" key="2">
    <source>
        <dbReference type="EMBL" id="PZR16603.1"/>
    </source>
</evidence>
<gene>
    <name evidence="2" type="ORF">DI536_05420</name>
</gene>
<comment type="caution">
    <text evidence="2">The sequence shown here is derived from an EMBL/GenBank/DDBJ whole genome shotgun (WGS) entry which is preliminary data.</text>
</comment>
<organism evidence="2 3">
    <name type="scientific">Archangium gephyra</name>
    <dbReference type="NCBI Taxonomy" id="48"/>
    <lineage>
        <taxon>Bacteria</taxon>
        <taxon>Pseudomonadati</taxon>
        <taxon>Myxococcota</taxon>
        <taxon>Myxococcia</taxon>
        <taxon>Myxococcales</taxon>
        <taxon>Cystobacterineae</taxon>
        <taxon>Archangiaceae</taxon>
        <taxon>Archangium</taxon>
    </lineage>
</organism>
<feature type="region of interest" description="Disordered" evidence="1">
    <location>
        <begin position="167"/>
        <end position="192"/>
    </location>
</feature>
<dbReference type="AlphaFoldDB" id="A0A2W5TTK1"/>